<name>A0A2P2BZX6_9ZZZZ</name>
<proteinExistence type="predicted"/>
<sequence>MAKICMRGAYGSAALTPSPCAWFVL</sequence>
<dbReference type="AlphaFoldDB" id="A0A2P2BZX6"/>
<dbReference type="EMBL" id="CZKA01000017">
    <property type="protein sequence ID" value="CUR55309.1"/>
    <property type="molecule type" value="Genomic_DNA"/>
</dbReference>
<organism evidence="1">
    <name type="scientific">metagenome</name>
    <dbReference type="NCBI Taxonomy" id="256318"/>
    <lineage>
        <taxon>unclassified sequences</taxon>
        <taxon>metagenomes</taxon>
    </lineage>
</organism>
<protein>
    <submittedName>
        <fullName evidence="1">Uncharacterized protein</fullName>
    </submittedName>
</protein>
<accession>A0A2P2BZX6</accession>
<evidence type="ECO:0000313" key="1">
    <source>
        <dbReference type="EMBL" id="CUR55309.1"/>
    </source>
</evidence>
<gene>
    <name evidence="1" type="ORF">NOCA2240081</name>
</gene>
<reference evidence="1" key="1">
    <citation type="submission" date="2015-08" db="EMBL/GenBank/DDBJ databases">
        <authorList>
            <person name="Babu N.S."/>
            <person name="Beckwith C.J."/>
            <person name="Beseler K.G."/>
            <person name="Brison A."/>
            <person name="Carone J.V."/>
            <person name="Caskin T.P."/>
            <person name="Diamond M."/>
            <person name="Durham M.E."/>
            <person name="Foxe J.M."/>
            <person name="Go M."/>
            <person name="Henderson B.A."/>
            <person name="Jones I.B."/>
            <person name="McGettigan J.A."/>
            <person name="Micheletti S.J."/>
            <person name="Nasrallah M.E."/>
            <person name="Ortiz D."/>
            <person name="Piller C.R."/>
            <person name="Privatt S.R."/>
            <person name="Schneider S.L."/>
            <person name="Sharp S."/>
            <person name="Smith T.C."/>
            <person name="Stanton J.D."/>
            <person name="Ullery H.E."/>
            <person name="Wilson R.J."/>
            <person name="Serrano M.G."/>
            <person name="Buck G."/>
            <person name="Lee V."/>
            <person name="Wang Y."/>
            <person name="Carvalho R."/>
            <person name="Voegtly L."/>
            <person name="Shi R."/>
            <person name="Duckworth R."/>
            <person name="Johnson A."/>
            <person name="Loviza R."/>
            <person name="Walstead R."/>
            <person name="Shah Z."/>
            <person name="Kiflezghi M."/>
            <person name="Wade K."/>
            <person name="Ball S.L."/>
            <person name="Bradley K.W."/>
            <person name="Asai D.J."/>
            <person name="Bowman C.A."/>
            <person name="Russell D.A."/>
            <person name="Pope W.H."/>
            <person name="Jacobs-Sera D."/>
            <person name="Hendrix R.W."/>
            <person name="Hatfull G.F."/>
        </authorList>
    </citation>
    <scope>NUCLEOTIDE SEQUENCE</scope>
</reference>